<evidence type="ECO:0008006" key="5">
    <source>
        <dbReference type="Google" id="ProtNLM"/>
    </source>
</evidence>
<feature type="transmembrane region" description="Helical" evidence="2">
    <location>
        <begin position="76"/>
        <end position="95"/>
    </location>
</feature>
<protein>
    <recommendedName>
        <fullName evidence="5">EXPERA domain-containing protein</fullName>
    </recommendedName>
</protein>
<name>A0A6H0XLJ2_9PEZI</name>
<evidence type="ECO:0000313" key="4">
    <source>
        <dbReference type="Proteomes" id="UP000503462"/>
    </source>
</evidence>
<organism evidence="3 4">
    <name type="scientific">Peltaster fructicola</name>
    <dbReference type="NCBI Taxonomy" id="286661"/>
    <lineage>
        <taxon>Eukaryota</taxon>
        <taxon>Fungi</taxon>
        <taxon>Dikarya</taxon>
        <taxon>Ascomycota</taxon>
        <taxon>Pezizomycotina</taxon>
        <taxon>Dothideomycetes</taxon>
        <taxon>Dothideomycetes incertae sedis</taxon>
        <taxon>Peltaster</taxon>
    </lineage>
</organism>
<reference evidence="3 4" key="1">
    <citation type="journal article" date="2016" name="Sci. Rep.">
        <title>Peltaster fructicola genome reveals evolution from an invasive phytopathogen to an ectophytic parasite.</title>
        <authorList>
            <person name="Xu C."/>
            <person name="Chen H."/>
            <person name="Gleason M.L."/>
            <person name="Xu J.R."/>
            <person name="Liu H."/>
            <person name="Zhang R."/>
            <person name="Sun G."/>
        </authorList>
    </citation>
    <scope>NUCLEOTIDE SEQUENCE [LARGE SCALE GENOMIC DNA]</scope>
    <source>
        <strain evidence="3 4">LNHT1506</strain>
    </source>
</reference>
<dbReference type="PANTHER" id="PTHR37919">
    <property type="entry name" value="PROTEIN CBG05606"/>
    <property type="match status" value="1"/>
</dbReference>
<gene>
    <name evidence="3" type="ORF">AMS68_001111</name>
</gene>
<dbReference type="OrthoDB" id="60858at2759"/>
<proteinExistence type="predicted"/>
<dbReference type="Proteomes" id="UP000503462">
    <property type="component" value="Chromosome 1"/>
</dbReference>
<evidence type="ECO:0000256" key="1">
    <source>
        <dbReference type="SAM" id="MobiDB-lite"/>
    </source>
</evidence>
<feature type="transmembrane region" description="Helical" evidence="2">
    <location>
        <begin position="235"/>
        <end position="254"/>
    </location>
</feature>
<dbReference type="AlphaFoldDB" id="A0A6H0XLJ2"/>
<evidence type="ECO:0000256" key="2">
    <source>
        <dbReference type="SAM" id="Phobius"/>
    </source>
</evidence>
<dbReference type="PANTHER" id="PTHR37919:SF2">
    <property type="entry name" value="EXPERA DOMAIN-CONTAINING PROTEIN"/>
    <property type="match status" value="1"/>
</dbReference>
<evidence type="ECO:0000313" key="3">
    <source>
        <dbReference type="EMBL" id="QIW95593.1"/>
    </source>
</evidence>
<keyword evidence="2" id="KW-0812">Transmembrane</keyword>
<feature type="region of interest" description="Disordered" evidence="1">
    <location>
        <begin position="1"/>
        <end position="62"/>
    </location>
</feature>
<feature type="transmembrane region" description="Helical" evidence="2">
    <location>
        <begin position="193"/>
        <end position="215"/>
    </location>
</feature>
<sequence length="274" mass="30313">MVATRNHPKDFESPSTATDTPTKRSLRSATATLSASLPDLAAVSPRTSSKTRSSAATTPARRRKDVWAHTPSNLTLIWLAISLPLVIWDTFYILLRPYTMPGGSLHYPLWVPYDLYGRVDHVYGWPAYKARNGWPSAQGTYNAFETLAYLAYAYIIYAYGQQESRQGRGAPDKSNMGIFAALSESRTVYGREAIIAVMLAYTTAHITFHKTVLYWLSEAFSGFHSIGHNDGFTLLFLWIIPNGAWLVLPAYMIYVSAAEIIQGLSIAAGSSKSS</sequence>
<keyword evidence="2" id="KW-1133">Transmembrane helix</keyword>
<keyword evidence="4" id="KW-1185">Reference proteome</keyword>
<dbReference type="EMBL" id="CP051139">
    <property type="protein sequence ID" value="QIW95593.1"/>
    <property type="molecule type" value="Genomic_DNA"/>
</dbReference>
<feature type="compositionally biased region" description="Low complexity" evidence="1">
    <location>
        <begin position="27"/>
        <end position="59"/>
    </location>
</feature>
<keyword evidence="2" id="KW-0472">Membrane</keyword>
<accession>A0A6H0XLJ2</accession>